<proteinExistence type="predicted"/>
<evidence type="ECO:0008006" key="3">
    <source>
        <dbReference type="Google" id="ProtNLM"/>
    </source>
</evidence>
<evidence type="ECO:0000313" key="1">
    <source>
        <dbReference type="EMBL" id="EAJ1076229.1"/>
    </source>
</evidence>
<organism evidence="1 2">
    <name type="scientific">Campylobacter coli</name>
    <dbReference type="NCBI Taxonomy" id="195"/>
    <lineage>
        <taxon>Bacteria</taxon>
        <taxon>Pseudomonadati</taxon>
        <taxon>Campylobacterota</taxon>
        <taxon>Epsilonproteobacteria</taxon>
        <taxon>Campylobacterales</taxon>
        <taxon>Campylobacteraceae</taxon>
        <taxon>Campylobacter</taxon>
    </lineage>
</organism>
<reference evidence="1 2" key="1">
    <citation type="submission" date="2018-05" db="EMBL/GenBank/DDBJ databases">
        <authorList>
            <consortium name="NARMS: The National Antimicrobial Resistance Monitoring System"/>
        </authorList>
    </citation>
    <scope>NUCLEOTIDE SEQUENCE [LARGE SCALE GENOMIC DNA]</scope>
    <source>
        <strain evidence="1 2">FSIS1609200</strain>
    </source>
</reference>
<protein>
    <recommendedName>
        <fullName evidence="3">Lipoprotein</fullName>
    </recommendedName>
</protein>
<name>A0A3Z9GJ05_CAMCO</name>
<dbReference type="PROSITE" id="PS51257">
    <property type="entry name" value="PROKAR_LIPOPROTEIN"/>
    <property type="match status" value="1"/>
</dbReference>
<evidence type="ECO:0000313" key="2">
    <source>
        <dbReference type="Proteomes" id="UP000557830"/>
    </source>
</evidence>
<dbReference type="AlphaFoldDB" id="A0A3Z9GJ05"/>
<dbReference type="EMBL" id="AABUYW010000001">
    <property type="protein sequence ID" value="EAJ1076229.1"/>
    <property type="molecule type" value="Genomic_DNA"/>
</dbReference>
<accession>A0A3Z9GJ05</accession>
<gene>
    <name evidence="1" type="ORF">BU953_01080</name>
</gene>
<sequence>MKCFNVKFMFVGILAVFLSACSNGIPKCSDQDVQNVLTEIILEHNFGRFSEVDRKKLKFTYSGFMSDLTDKESKTQYCKAQVKANGSIDSRPYKWDAWIEYFARYTDDGMVYVEITR</sequence>
<dbReference type="RefSeq" id="WP_057980915.1">
    <property type="nucleotide sequence ID" value="NZ_JOVB01000004.1"/>
</dbReference>
<comment type="caution">
    <text evidence="1">The sequence shown here is derived from an EMBL/GenBank/DDBJ whole genome shotgun (WGS) entry which is preliminary data.</text>
</comment>
<dbReference type="Proteomes" id="UP000557830">
    <property type="component" value="Unassembled WGS sequence"/>
</dbReference>